<sequence length="91" mass="9885">MVAVITSPNEPHYGVILLVTTNTIICAMSLTIFILVPTRAPRWLWAGVPFREESFTVLRSVTISGQAMNRRSPSLGCVAPLRAAQSVCLSV</sequence>
<feature type="transmembrane region" description="Helical" evidence="1">
    <location>
        <begin position="12"/>
        <end position="36"/>
    </location>
</feature>
<dbReference type="Proteomes" id="UP000324222">
    <property type="component" value="Unassembled WGS sequence"/>
</dbReference>
<proteinExistence type="predicted"/>
<name>A0A5B7HCR0_PORTR</name>
<keyword evidence="3" id="KW-1185">Reference proteome</keyword>
<evidence type="ECO:0000256" key="1">
    <source>
        <dbReference type="SAM" id="Phobius"/>
    </source>
</evidence>
<accession>A0A5B7HCR0</accession>
<comment type="caution">
    <text evidence="2">The sequence shown here is derived from an EMBL/GenBank/DDBJ whole genome shotgun (WGS) entry which is preliminary data.</text>
</comment>
<gene>
    <name evidence="2" type="ORF">E2C01_060662</name>
</gene>
<organism evidence="2 3">
    <name type="scientific">Portunus trituberculatus</name>
    <name type="common">Swimming crab</name>
    <name type="synonym">Neptunus trituberculatus</name>
    <dbReference type="NCBI Taxonomy" id="210409"/>
    <lineage>
        <taxon>Eukaryota</taxon>
        <taxon>Metazoa</taxon>
        <taxon>Ecdysozoa</taxon>
        <taxon>Arthropoda</taxon>
        <taxon>Crustacea</taxon>
        <taxon>Multicrustacea</taxon>
        <taxon>Malacostraca</taxon>
        <taxon>Eumalacostraca</taxon>
        <taxon>Eucarida</taxon>
        <taxon>Decapoda</taxon>
        <taxon>Pleocyemata</taxon>
        <taxon>Brachyura</taxon>
        <taxon>Eubrachyura</taxon>
        <taxon>Portunoidea</taxon>
        <taxon>Portunidae</taxon>
        <taxon>Portuninae</taxon>
        <taxon>Portunus</taxon>
    </lineage>
</organism>
<reference evidence="2 3" key="1">
    <citation type="submission" date="2019-05" db="EMBL/GenBank/DDBJ databases">
        <title>Another draft genome of Portunus trituberculatus and its Hox gene families provides insights of decapod evolution.</title>
        <authorList>
            <person name="Jeong J.-H."/>
            <person name="Song I."/>
            <person name="Kim S."/>
            <person name="Choi T."/>
            <person name="Kim D."/>
            <person name="Ryu S."/>
            <person name="Kim W."/>
        </authorList>
    </citation>
    <scope>NUCLEOTIDE SEQUENCE [LARGE SCALE GENOMIC DNA]</scope>
    <source>
        <tissue evidence="2">Muscle</tissue>
    </source>
</reference>
<keyword evidence="1" id="KW-0472">Membrane</keyword>
<evidence type="ECO:0000313" key="3">
    <source>
        <dbReference type="Proteomes" id="UP000324222"/>
    </source>
</evidence>
<evidence type="ECO:0000313" key="2">
    <source>
        <dbReference type="EMBL" id="MPC66514.1"/>
    </source>
</evidence>
<keyword evidence="1" id="KW-1133">Transmembrane helix</keyword>
<keyword evidence="1" id="KW-0812">Transmembrane</keyword>
<dbReference type="EMBL" id="VSRR010024867">
    <property type="protein sequence ID" value="MPC66514.1"/>
    <property type="molecule type" value="Genomic_DNA"/>
</dbReference>
<dbReference type="AlphaFoldDB" id="A0A5B7HCR0"/>
<protein>
    <submittedName>
        <fullName evidence="2">Uncharacterized protein</fullName>
    </submittedName>
</protein>